<evidence type="ECO:0000313" key="1">
    <source>
        <dbReference type="EMBL" id="MCR6096024.1"/>
    </source>
</evidence>
<evidence type="ECO:0008006" key="3">
    <source>
        <dbReference type="Google" id="ProtNLM"/>
    </source>
</evidence>
<organism evidence="1 2">
    <name type="scientific">Salipaludibacillus agaradhaerens</name>
    <name type="common">Bacillus agaradhaerens</name>
    <dbReference type="NCBI Taxonomy" id="76935"/>
    <lineage>
        <taxon>Bacteria</taxon>
        <taxon>Bacillati</taxon>
        <taxon>Bacillota</taxon>
        <taxon>Bacilli</taxon>
        <taxon>Bacillales</taxon>
        <taxon>Bacillaceae</taxon>
    </lineage>
</organism>
<sequence>MLDTKLIQSMISRVDSVNSKAVTLRPGQVFQGAITQLYPGQMAQLKLGGLHLSAQLEAQLEKGEKYWFRVLSGGGIPKLKVLEGVPGQRTADNGTSSNQQALLQQLGFKGGTLEEKVLNHLKHLNLPFTRGNVSDGANILTQSSLSQEQSLNLLSMMIQKGLPLTKETFQAMAALQSQQSSSATMGQLMTALQSMKDPSSQQLKDSLAQLLGRTAMTASTSNLTTLLSQLQSSDNTLQQQAWQVVRQLGIIPTGMNEKAFYEQVKANLLRNENESAIRQLWPQGPQATSLQTLDPKSLFIQLVQGVSNDKRDLTAQLLQVLNPKGQPQQVLTQLSEWLRGMPPDSLRELWTLIENSRPETFKFSGKTAGEPLIKAILQQLGLQHETDIKSAQQTSEIQKQATLKSTLLQFLQQTQSIPQHVREQAEFLLQRLTGYQLMSSEQQGPIQHTLFQIPIKLTDTYQDMTIQWEGRQKPDGSIDESHCRILFYLQLETIDETVVDVQIQNRVISLTVYNEIAKPNSVQLTWYPLLKEKLQDLDYQLSTINWKQPANETLGGDHRLKEKQFGGYTDENGYQGVDIRI</sequence>
<comment type="caution">
    <text evidence="1">The sequence shown here is derived from an EMBL/GenBank/DDBJ whole genome shotgun (WGS) entry which is preliminary data.</text>
</comment>
<reference evidence="1" key="1">
    <citation type="submission" date="2020-06" db="EMBL/GenBank/DDBJ databases">
        <title>Insight into the genomes of haloalkaliphilic bacilli from Kenyan soda lakes.</title>
        <authorList>
            <person name="Mwirichia R."/>
            <person name="Villamizar G.C."/>
            <person name="Poehlein A."/>
            <person name="Mugweru J."/>
            <person name="Kipnyargis A."/>
            <person name="Kiplimo D."/>
            <person name="Orwa P."/>
            <person name="Daniel R."/>
        </authorList>
    </citation>
    <scope>NUCLEOTIDE SEQUENCE</scope>
    <source>
        <strain evidence="1">B1096_S55</strain>
    </source>
</reference>
<dbReference type="AlphaFoldDB" id="A0A9Q4B0F4"/>
<proteinExistence type="predicted"/>
<dbReference type="RefSeq" id="WP_257820752.1">
    <property type="nucleotide sequence ID" value="NZ_JABXYM010000001.1"/>
</dbReference>
<name>A0A9Q4B0F4_SALAG</name>
<accession>A0A9Q4B0F4</accession>
<protein>
    <recommendedName>
        <fullName evidence="3">Flagellar hook-length control protein FliK</fullName>
    </recommendedName>
</protein>
<gene>
    <name evidence="1" type="ORF">HXA33_05645</name>
</gene>
<dbReference type="Proteomes" id="UP001057753">
    <property type="component" value="Unassembled WGS sequence"/>
</dbReference>
<dbReference type="EMBL" id="JABXYM010000001">
    <property type="protein sequence ID" value="MCR6096024.1"/>
    <property type="molecule type" value="Genomic_DNA"/>
</dbReference>
<evidence type="ECO:0000313" key="2">
    <source>
        <dbReference type="Proteomes" id="UP001057753"/>
    </source>
</evidence>
<keyword evidence="2" id="KW-1185">Reference proteome</keyword>